<evidence type="ECO:0000313" key="4">
    <source>
        <dbReference type="EnsemblMetazoa" id="Aqu2.1.43685_001"/>
    </source>
</evidence>
<feature type="compositionally biased region" description="Basic and acidic residues" evidence="1">
    <location>
        <begin position="570"/>
        <end position="582"/>
    </location>
</feature>
<dbReference type="KEGG" id="aqu:109581323"/>
<feature type="transmembrane region" description="Helical" evidence="2">
    <location>
        <begin position="386"/>
        <end position="404"/>
    </location>
</feature>
<evidence type="ECO:0000256" key="1">
    <source>
        <dbReference type="SAM" id="MobiDB-lite"/>
    </source>
</evidence>
<feature type="transmembrane region" description="Helical" evidence="2">
    <location>
        <begin position="540"/>
        <end position="557"/>
    </location>
</feature>
<reference evidence="5" key="1">
    <citation type="journal article" date="2010" name="Nature">
        <title>The Amphimedon queenslandica genome and the evolution of animal complexity.</title>
        <authorList>
            <person name="Srivastava M."/>
            <person name="Simakov O."/>
            <person name="Chapman J."/>
            <person name="Fahey B."/>
            <person name="Gauthier M.E."/>
            <person name="Mitros T."/>
            <person name="Richards G.S."/>
            <person name="Conaco C."/>
            <person name="Dacre M."/>
            <person name="Hellsten U."/>
            <person name="Larroux C."/>
            <person name="Putnam N.H."/>
            <person name="Stanke M."/>
            <person name="Adamska M."/>
            <person name="Darling A."/>
            <person name="Degnan S.M."/>
            <person name="Oakley T.H."/>
            <person name="Plachetzki D.C."/>
            <person name="Zhai Y."/>
            <person name="Adamski M."/>
            <person name="Calcino A."/>
            <person name="Cummins S.F."/>
            <person name="Goodstein D.M."/>
            <person name="Harris C."/>
            <person name="Jackson D.J."/>
            <person name="Leys S.P."/>
            <person name="Shu S."/>
            <person name="Woodcroft B.J."/>
            <person name="Vervoort M."/>
            <person name="Kosik K.S."/>
            <person name="Manning G."/>
            <person name="Degnan B.M."/>
            <person name="Rokhsar D.S."/>
        </authorList>
    </citation>
    <scope>NUCLEOTIDE SEQUENCE [LARGE SCALE GENOMIC DNA]</scope>
</reference>
<protein>
    <submittedName>
        <fullName evidence="4">Uncharacterized protein</fullName>
    </submittedName>
</protein>
<dbReference type="AlphaFoldDB" id="A0A1X7VUZ2"/>
<dbReference type="EnsemblMetazoa" id="Aqu2.1.43685_001">
    <property type="protein sequence ID" value="Aqu2.1.43685_001"/>
    <property type="gene ID" value="Aqu2.1.43685"/>
</dbReference>
<name>A0A1X7VUZ2_AMPQE</name>
<evidence type="ECO:0000256" key="2">
    <source>
        <dbReference type="SAM" id="Phobius"/>
    </source>
</evidence>
<feature type="chain" id="PRO_5012237057" evidence="3">
    <location>
        <begin position="23"/>
        <end position="677"/>
    </location>
</feature>
<sequence length="677" mass="76950">MFLSLALSILMLKALIIPQSSGQCLAPSCISSYDDLKNALRDNDTTNIRKLLDTFYPPNEATIHSVRVTYCISENKTGCSSMSDTYTYQWATNSFLLIVEPDLLNALTLNLFELISDDLSLVIGLPFCSNDTQTARQLLDTLTTWLRSYANSDTEDDQGYAVFYDPEARDFVYNSHENIRRLRLSIASWLILMIISIMMFLTCRLCSKKIAKRINRTVDKFVDSVAVIASFGQTLRDRLKENKSKNDEKGIEKEMEKNEESLKEMKSEVKAKSAYLTRVATVQNNLSYFVVLLVILVWDIVGYVKANRSSAYNWYLFFPLPVMIPVFFIASLLISMLMTVVKCLKKSCKFSFQEAISITLLTTLSVFVLFHGFWFLLTFGAFPDRIVSKALFLIPLYFPIKLFLQYLSIYVEKFEKFIANLEKDLIEKKEKSTNKQSVLSFEEEEANNGTGQSQAETETPKCKELIQFLFLKMKYAWKVWYEEPGPSSRNFLNEYVFTEENGSNVFFTVFFAIFWIPLLIALYYASDYLLIVTDIRNDPIKLLIFVIATSVLVSRLAKIWKPFDDEESKEDPKKTKNETSRKTERKSRKSSSKSPARKRPPPPPPVSGQLAAVSGGDPATEEGDQKIYESLSLDSVSITEGEYTLAEASNEDYSVATAPEPAGNDYSVASFAPNDSD</sequence>
<keyword evidence="5" id="KW-1185">Reference proteome</keyword>
<feature type="transmembrane region" description="Helical" evidence="2">
    <location>
        <begin position="186"/>
        <end position="206"/>
    </location>
</feature>
<gene>
    <name evidence="4" type="primary">109581323</name>
</gene>
<organism evidence="4">
    <name type="scientific">Amphimedon queenslandica</name>
    <name type="common">Sponge</name>
    <dbReference type="NCBI Taxonomy" id="400682"/>
    <lineage>
        <taxon>Eukaryota</taxon>
        <taxon>Metazoa</taxon>
        <taxon>Porifera</taxon>
        <taxon>Demospongiae</taxon>
        <taxon>Heteroscleromorpha</taxon>
        <taxon>Haplosclerida</taxon>
        <taxon>Niphatidae</taxon>
        <taxon>Amphimedon</taxon>
    </lineage>
</organism>
<feature type="region of interest" description="Disordered" evidence="1">
    <location>
        <begin position="566"/>
        <end position="633"/>
    </location>
</feature>
<keyword evidence="2" id="KW-1133">Transmembrane helix</keyword>
<feature type="transmembrane region" description="Helical" evidence="2">
    <location>
        <begin position="355"/>
        <end position="374"/>
    </location>
</feature>
<dbReference type="InParanoid" id="A0A1X7VUZ2"/>
<feature type="transmembrane region" description="Helical" evidence="2">
    <location>
        <begin position="312"/>
        <end position="334"/>
    </location>
</feature>
<evidence type="ECO:0000313" key="5">
    <source>
        <dbReference type="Proteomes" id="UP000007879"/>
    </source>
</evidence>
<accession>A0A1X7VUZ2</accession>
<feature type="transmembrane region" description="Helical" evidence="2">
    <location>
        <begin position="505"/>
        <end position="525"/>
    </location>
</feature>
<dbReference type="EnsemblMetazoa" id="XM_019995362.1">
    <property type="protein sequence ID" value="XP_019850921.1"/>
    <property type="gene ID" value="LOC109581323"/>
</dbReference>
<keyword evidence="2" id="KW-0472">Membrane</keyword>
<keyword evidence="3" id="KW-0732">Signal</keyword>
<reference evidence="4" key="2">
    <citation type="submission" date="2017-05" db="UniProtKB">
        <authorList>
            <consortium name="EnsemblMetazoa"/>
        </authorList>
    </citation>
    <scope>IDENTIFICATION</scope>
</reference>
<proteinExistence type="predicted"/>
<feature type="region of interest" description="Disordered" evidence="1">
    <location>
        <begin position="655"/>
        <end position="677"/>
    </location>
</feature>
<feature type="transmembrane region" description="Helical" evidence="2">
    <location>
        <begin position="286"/>
        <end position="306"/>
    </location>
</feature>
<dbReference type="Proteomes" id="UP000007879">
    <property type="component" value="Unassembled WGS sequence"/>
</dbReference>
<keyword evidence="2" id="KW-0812">Transmembrane</keyword>
<feature type="compositionally biased region" description="Basic residues" evidence="1">
    <location>
        <begin position="583"/>
        <end position="600"/>
    </location>
</feature>
<feature type="signal peptide" evidence="3">
    <location>
        <begin position="1"/>
        <end position="22"/>
    </location>
</feature>
<evidence type="ECO:0000256" key="3">
    <source>
        <dbReference type="SAM" id="SignalP"/>
    </source>
</evidence>